<protein>
    <recommendedName>
        <fullName evidence="4">Phosphoribosylglycinamide formyltransferase</fullName>
        <ecNumber evidence="4">2.1.2.2</ecNumber>
    </recommendedName>
    <alternativeName>
        <fullName evidence="4">5'-phosphoribosylglycinamide transformylase</fullName>
    </alternativeName>
    <alternativeName>
        <fullName evidence="4">GAR transformylase</fullName>
        <shortName evidence="4">GART</shortName>
    </alternativeName>
</protein>
<comment type="function">
    <text evidence="4">Catalyzes the transfer of a formyl group from 10-formyltetrahydrofolate to 5-phospho-ribosyl-glycinamide (GAR), producing 5-phospho-ribosyl-N-formylglycinamide (FGAR) and tetrahydrofolate.</text>
</comment>
<keyword evidence="7" id="KW-1185">Reference proteome</keyword>
<feature type="binding site" evidence="4">
    <location>
        <position position="67"/>
    </location>
    <ligand>
        <name>(6R)-10-formyltetrahydrofolate</name>
        <dbReference type="ChEBI" id="CHEBI:195366"/>
    </ligand>
</feature>
<comment type="similarity">
    <text evidence="4">Belongs to the GART family.</text>
</comment>
<dbReference type="Pfam" id="PF00551">
    <property type="entry name" value="Formyl_trans_N"/>
    <property type="match status" value="1"/>
</dbReference>
<dbReference type="InterPro" id="IPR036477">
    <property type="entry name" value="Formyl_transf_N_sf"/>
</dbReference>
<dbReference type="NCBIfam" id="TIGR00639">
    <property type="entry name" value="PurN"/>
    <property type="match status" value="1"/>
</dbReference>
<dbReference type="GO" id="GO:0005737">
    <property type="term" value="C:cytoplasm"/>
    <property type="evidence" value="ECO:0007669"/>
    <property type="project" value="TreeGrafter"/>
</dbReference>
<evidence type="ECO:0000313" key="6">
    <source>
        <dbReference type="EMBL" id="NBG87475.1"/>
    </source>
</evidence>
<organism evidence="6 7">
    <name type="scientific">Isachenkonia alkalipeptolytica</name>
    <dbReference type="NCBI Taxonomy" id="2565777"/>
    <lineage>
        <taxon>Bacteria</taxon>
        <taxon>Bacillati</taxon>
        <taxon>Bacillota</taxon>
        <taxon>Clostridia</taxon>
        <taxon>Eubacteriales</taxon>
        <taxon>Clostridiaceae</taxon>
        <taxon>Isachenkonia</taxon>
    </lineage>
</organism>
<feature type="binding site" evidence="4">
    <location>
        <begin position="14"/>
        <end position="16"/>
    </location>
    <ligand>
        <name>N(1)-(5-phospho-beta-D-ribosyl)glycinamide</name>
        <dbReference type="ChEBI" id="CHEBI:143788"/>
    </ligand>
</feature>
<keyword evidence="2 4" id="KW-0808">Transferase</keyword>
<name>A0AA43XII7_9CLOT</name>
<dbReference type="PANTHER" id="PTHR43369:SF2">
    <property type="entry name" value="PHOSPHORIBOSYLGLYCINAMIDE FORMYLTRANSFERASE"/>
    <property type="match status" value="1"/>
</dbReference>
<evidence type="ECO:0000256" key="3">
    <source>
        <dbReference type="ARBA" id="ARBA00022755"/>
    </source>
</evidence>
<feature type="active site" description="Proton donor" evidence="4">
    <location>
        <position position="111"/>
    </location>
</feature>
<dbReference type="HAMAP" id="MF_01930">
    <property type="entry name" value="PurN"/>
    <property type="match status" value="1"/>
</dbReference>
<dbReference type="EC" id="2.1.2.2" evidence="4"/>
<dbReference type="GO" id="GO:0006189">
    <property type="term" value="P:'de novo' IMP biosynthetic process"/>
    <property type="evidence" value="ECO:0007669"/>
    <property type="project" value="UniProtKB-UniRule"/>
</dbReference>
<gene>
    <name evidence="4" type="primary">purN</name>
    <name evidence="6" type="ORF">ISALK_03085</name>
</gene>
<dbReference type="PANTHER" id="PTHR43369">
    <property type="entry name" value="PHOSPHORIBOSYLGLYCINAMIDE FORMYLTRANSFERASE"/>
    <property type="match status" value="1"/>
</dbReference>
<accession>A0AA43XII7</accession>
<sequence>MERVKLAVLLSGGGTNLQAVLDQIDQGALSAEVVLIASNKEGAYGLTRGGQRGIPTAVFQRQSFPSKDQRDRELLRALKSSGADLVVLAGYLGQIPGFIIEAYPNQIINIHPSLLPCFGGKGYYGEKVHQGVYNRGMKVTGATVHFVSEETDGGPIILQEAVGIDFEDGVSDIQQKVLTLEHRLLPEAIELIAEGRVEVIGNRVKIRER</sequence>
<feature type="binding site" evidence="4">
    <location>
        <position position="109"/>
    </location>
    <ligand>
        <name>(6R)-10-formyltetrahydrofolate</name>
        <dbReference type="ChEBI" id="CHEBI:195366"/>
    </ligand>
</feature>
<evidence type="ECO:0000256" key="1">
    <source>
        <dbReference type="ARBA" id="ARBA00005054"/>
    </source>
</evidence>
<keyword evidence="3 4" id="KW-0658">Purine biosynthesis</keyword>
<proteinExistence type="inferred from homology"/>
<dbReference type="InterPro" id="IPR002376">
    <property type="entry name" value="Formyl_transf_N"/>
</dbReference>
<dbReference type="EMBL" id="SUMG01000002">
    <property type="protein sequence ID" value="NBG87475.1"/>
    <property type="molecule type" value="Genomic_DNA"/>
</dbReference>
<dbReference type="SUPFAM" id="SSF53328">
    <property type="entry name" value="Formyltransferase"/>
    <property type="match status" value="1"/>
</dbReference>
<reference evidence="6 7" key="1">
    <citation type="submission" date="2019-04" db="EMBL/GenBank/DDBJ databases">
        <title>Isachenkonia alkalipeptolytica gen. nov. sp. nov. a new anaerobic, alkiliphilic organothrophic bacterium capable to reduce synthesized ferrihydrite isolated from a soda lake.</title>
        <authorList>
            <person name="Toshchakov S.V."/>
            <person name="Zavarzina D.G."/>
            <person name="Zhilina T.N."/>
            <person name="Kostrikina N.A."/>
            <person name="Kublanov I.V."/>
        </authorList>
    </citation>
    <scope>NUCLEOTIDE SEQUENCE [LARGE SCALE GENOMIC DNA]</scope>
    <source>
        <strain evidence="6 7">Z-1701</strain>
    </source>
</reference>
<evidence type="ECO:0000256" key="2">
    <source>
        <dbReference type="ARBA" id="ARBA00022679"/>
    </source>
</evidence>
<comment type="catalytic activity">
    <reaction evidence="4">
        <text>N(1)-(5-phospho-beta-D-ribosyl)glycinamide + (6R)-10-formyltetrahydrofolate = N(2)-formyl-N(1)-(5-phospho-beta-D-ribosyl)glycinamide + (6S)-5,6,7,8-tetrahydrofolate + H(+)</text>
        <dbReference type="Rhea" id="RHEA:15053"/>
        <dbReference type="ChEBI" id="CHEBI:15378"/>
        <dbReference type="ChEBI" id="CHEBI:57453"/>
        <dbReference type="ChEBI" id="CHEBI:143788"/>
        <dbReference type="ChEBI" id="CHEBI:147286"/>
        <dbReference type="ChEBI" id="CHEBI:195366"/>
        <dbReference type="EC" id="2.1.2.2"/>
    </reaction>
</comment>
<evidence type="ECO:0000313" key="7">
    <source>
        <dbReference type="Proteomes" id="UP000449710"/>
    </source>
</evidence>
<feature type="domain" description="Formyl transferase N-terminal" evidence="5">
    <location>
        <begin position="5"/>
        <end position="189"/>
    </location>
</feature>
<comment type="pathway">
    <text evidence="1 4">Purine metabolism; IMP biosynthesis via de novo pathway; N(2)-formyl-N(1)-(5-phospho-D-ribosyl)glycinamide from N(1)-(5-phospho-D-ribosyl)glycinamide (10-formyl THF route): step 1/1.</text>
</comment>
<dbReference type="Proteomes" id="UP000449710">
    <property type="component" value="Unassembled WGS sequence"/>
</dbReference>
<dbReference type="RefSeq" id="WP_160718925.1">
    <property type="nucleotide sequence ID" value="NZ_SUMG01000002.1"/>
</dbReference>
<dbReference type="Gene3D" id="3.40.50.170">
    <property type="entry name" value="Formyl transferase, N-terminal domain"/>
    <property type="match status" value="1"/>
</dbReference>
<evidence type="ECO:0000256" key="4">
    <source>
        <dbReference type="HAMAP-Rule" id="MF_01930"/>
    </source>
</evidence>
<evidence type="ECO:0000259" key="5">
    <source>
        <dbReference type="Pfam" id="PF00551"/>
    </source>
</evidence>
<dbReference type="GO" id="GO:0004644">
    <property type="term" value="F:phosphoribosylglycinamide formyltransferase activity"/>
    <property type="evidence" value="ECO:0007669"/>
    <property type="project" value="UniProtKB-UniRule"/>
</dbReference>
<feature type="site" description="Raises pKa of active site His" evidence="4">
    <location>
        <position position="152"/>
    </location>
</feature>
<comment type="caution">
    <text evidence="6">The sequence shown here is derived from an EMBL/GenBank/DDBJ whole genome shotgun (WGS) entry which is preliminary data.</text>
</comment>
<dbReference type="AlphaFoldDB" id="A0AA43XII7"/>
<comment type="caution">
    <text evidence="4">Lacks conserved residue(s) required for the propagation of feature annotation.</text>
</comment>
<dbReference type="InterPro" id="IPR004607">
    <property type="entry name" value="GART"/>
</dbReference>
<dbReference type="CDD" id="cd08645">
    <property type="entry name" value="FMT_core_GART"/>
    <property type="match status" value="1"/>
</dbReference>